<name>A0A2I5TQ27_SERS3</name>
<dbReference type="PANTHER" id="PTHR33594">
    <property type="entry name" value="SUPERFAMILY HYDROLASE, PUTATIVE (AFU_ORTHOLOGUE AFUA_1G03035)-RELATED"/>
    <property type="match status" value="1"/>
</dbReference>
<dbReference type="NCBIfam" id="NF007515">
    <property type="entry name" value="PRK10119.1"/>
    <property type="match status" value="1"/>
</dbReference>
<dbReference type="CDD" id="cd00077">
    <property type="entry name" value="HDc"/>
    <property type="match status" value="1"/>
</dbReference>
<dbReference type="GO" id="GO:0016787">
    <property type="term" value="F:hydrolase activity"/>
    <property type="evidence" value="ECO:0007669"/>
    <property type="project" value="UniProtKB-KW"/>
</dbReference>
<evidence type="ECO:0000313" key="2">
    <source>
        <dbReference type="EMBL" id="AUH02349.1"/>
    </source>
</evidence>
<evidence type="ECO:0000259" key="1">
    <source>
        <dbReference type="PROSITE" id="PS51831"/>
    </source>
</evidence>
<dbReference type="EMBL" id="CP025085">
    <property type="protein sequence ID" value="AUH02349.1"/>
    <property type="molecule type" value="Genomic_DNA"/>
</dbReference>
<dbReference type="SMART" id="SM00471">
    <property type="entry name" value="HDc"/>
    <property type="match status" value="1"/>
</dbReference>
<dbReference type="AlphaFoldDB" id="A0A2I5TQ27"/>
<reference evidence="2 5" key="3">
    <citation type="submission" date="2017-11" db="EMBL/GenBank/DDBJ databases">
        <title>Complete genome sequence of Serratia sp. ATCC 39006 LacA.</title>
        <authorList>
            <person name="Hampton H.G."/>
            <person name="Jackson S.A."/>
            <person name="Jauregui R."/>
            <person name="Poulter G.T.M."/>
            <person name="Salmond G.P.C."/>
            <person name="Fineran P.C."/>
        </authorList>
    </citation>
    <scope>NUCLEOTIDE SEQUENCE [LARGE SCALE GENOMIC DNA]</scope>
    <source>
        <strain evidence="2 5">ATCC 39006</strain>
    </source>
</reference>
<feature type="domain" description="HD" evidence="1">
    <location>
        <begin position="27"/>
        <end position="133"/>
    </location>
</feature>
<dbReference type="Proteomes" id="UP000233778">
    <property type="component" value="Chromosome"/>
</dbReference>
<reference evidence="3" key="2">
    <citation type="submission" date="2013-09" db="EMBL/GenBank/DDBJ databases">
        <authorList>
            <person name="Wang G."/>
            <person name="Yang Y."/>
            <person name="Su Y."/>
        </authorList>
    </citation>
    <scope>NUCLEOTIDE SEQUENCE</scope>
    <source>
        <strain evidence="3">ATCC 39006</strain>
    </source>
</reference>
<dbReference type="Gene3D" id="1.10.3210.50">
    <property type="match status" value="1"/>
</dbReference>
<dbReference type="InterPro" id="IPR003607">
    <property type="entry name" value="HD/PDEase_dom"/>
</dbReference>
<dbReference type="STRING" id="104623.Ser39006_00984"/>
<keyword evidence="3" id="KW-0378">Hydrolase</keyword>
<dbReference type="KEGG" id="serq:CWC46_22720"/>
<gene>
    <name evidence="2" type="ORF">CWC46_22720</name>
    <name evidence="3" type="ORF">Ser39006_022710</name>
</gene>
<reference evidence="3" key="4">
    <citation type="submission" date="2017-11" db="EMBL/GenBank/DDBJ databases">
        <title>Complete genome sequence of Serratia sp. ATCC 39006.</title>
        <authorList>
            <person name="Hampton H.G."/>
            <person name="Jackson S.A."/>
            <person name="Jauregui R."/>
            <person name="Poulter G.T.M."/>
            <person name="Salmond G.P.C."/>
            <person name="Fineran P.C."/>
        </authorList>
    </citation>
    <scope>NUCLEOTIDE SEQUENCE</scope>
    <source>
        <strain evidence="3">ATCC 39006</strain>
    </source>
</reference>
<organism evidence="3 4">
    <name type="scientific">Serratia sp. (strain ATCC 39006)</name>
    <name type="common">Prodigiosinella confusarubida</name>
    <dbReference type="NCBI Taxonomy" id="104623"/>
    <lineage>
        <taxon>Bacteria</taxon>
        <taxon>Pseudomonadati</taxon>
        <taxon>Pseudomonadota</taxon>
        <taxon>Gammaproteobacteria</taxon>
        <taxon>Enterobacterales</taxon>
        <taxon>Pectobacteriaceae</taxon>
        <taxon>Prodigiosinella</taxon>
    </lineage>
</organism>
<dbReference type="Proteomes" id="UP000017700">
    <property type="component" value="Chromosome"/>
</dbReference>
<sequence length="233" mass="26123">MDFLSFEQDLSRYIAQRLADSKDGAHDYSHLVRVVNNARRIQQTEGGDLRVIITASYLHDIISLPKNHPERKNGSRMAAEETLRILRTEFPHFPATLYSAVSHAVAAHSYSAGITPETLEAKIVQDADRLDSLGALGLARVFYVAGLMERPLFEPQDPFAFDRPLDDQSYTLDHFRVKLLGLPQTMHTVEGKRIARVNAAYLVDFLAKLAGELGADPLESDAKVRERLFSLHP</sequence>
<evidence type="ECO:0000313" key="5">
    <source>
        <dbReference type="Proteomes" id="UP000233778"/>
    </source>
</evidence>
<dbReference type="RefSeq" id="WP_021014256.1">
    <property type="nucleotide sequence ID" value="NZ_CP025084.1"/>
</dbReference>
<dbReference type="KEGG" id="sera:Ser39006_022710"/>
<reference evidence="3 4" key="1">
    <citation type="journal article" date="2013" name="Genome Announc.">
        <title>Draft genome sequence of Serratia sp. strain ATCC 39006, a model bacterium for analysis of the biosynthesis and regulation of prodigiosin, a carbapenem, and gas vesicles.</title>
        <authorList>
            <person name="Fineran P.C."/>
            <person name="Iglesias Cans M.C."/>
            <person name="Ramsay J.P."/>
            <person name="Wilf N.M."/>
            <person name="Cossyleon D."/>
            <person name="McNeil M.B."/>
            <person name="Williamson N.R."/>
            <person name="Monson R.E."/>
            <person name="Becher S.A."/>
            <person name="Stanton J.A."/>
            <person name="Brugger K."/>
            <person name="Brown S.D."/>
            <person name="Salmond G.P."/>
        </authorList>
    </citation>
    <scope>NUCLEOTIDE SEQUENCE [LARGE SCALE GENOMIC DNA]</scope>
    <source>
        <strain evidence="3">ATCC 39006</strain>
        <strain evidence="4">ATCC 39006 / SC 11482</strain>
    </source>
</reference>
<dbReference type="OrthoDB" id="9797344at2"/>
<accession>A0A2I5TQ27</accession>
<dbReference type="SUPFAM" id="SSF109604">
    <property type="entry name" value="HD-domain/PDEase-like"/>
    <property type="match status" value="1"/>
</dbReference>
<dbReference type="EMBL" id="CP025084">
    <property type="protein sequence ID" value="AUH06671.1"/>
    <property type="molecule type" value="Genomic_DNA"/>
</dbReference>
<protein>
    <submittedName>
        <fullName evidence="3">Phosphohydrolase</fullName>
    </submittedName>
</protein>
<evidence type="ECO:0000313" key="3">
    <source>
        <dbReference type="EMBL" id="AUH06671.1"/>
    </source>
</evidence>
<dbReference type="PANTHER" id="PTHR33594:SF1">
    <property type="entry name" value="HD_PDEASE DOMAIN-CONTAINING PROTEIN"/>
    <property type="match status" value="1"/>
</dbReference>
<dbReference type="PROSITE" id="PS51831">
    <property type="entry name" value="HD"/>
    <property type="match status" value="1"/>
</dbReference>
<keyword evidence="4" id="KW-1185">Reference proteome</keyword>
<evidence type="ECO:0000313" key="4">
    <source>
        <dbReference type="Proteomes" id="UP000017700"/>
    </source>
</evidence>
<proteinExistence type="predicted"/>
<dbReference type="InterPro" id="IPR006674">
    <property type="entry name" value="HD_domain"/>
</dbReference>
<dbReference type="Pfam" id="PF01966">
    <property type="entry name" value="HD"/>
    <property type="match status" value="1"/>
</dbReference>